<keyword evidence="2" id="KW-1185">Reference proteome</keyword>
<evidence type="ECO:0000313" key="2">
    <source>
        <dbReference type="Proteomes" id="UP000094444"/>
    </source>
</evidence>
<dbReference type="InParanoid" id="A0A2P5HGM7"/>
<dbReference type="STRING" id="158607.A0A2P5HGM7"/>
<name>A0A2P5HGM7_DIAHE</name>
<dbReference type="Proteomes" id="UP000094444">
    <property type="component" value="Unassembled WGS sequence"/>
</dbReference>
<gene>
    <name evidence="1" type="ORF">DHEL01_v212198</name>
</gene>
<evidence type="ECO:0000313" key="1">
    <source>
        <dbReference type="EMBL" id="POS69407.1"/>
    </source>
</evidence>
<accession>A0A2P5HGM7</accession>
<dbReference type="EMBL" id="MAVT02002325">
    <property type="protein sequence ID" value="POS69407.1"/>
    <property type="molecule type" value="Genomic_DNA"/>
</dbReference>
<dbReference type="OrthoDB" id="5291055at2759"/>
<proteinExistence type="predicted"/>
<reference evidence="1" key="1">
    <citation type="submission" date="2017-09" db="EMBL/GenBank/DDBJ databases">
        <title>Polyketide synthases of a Diaporthe helianthi virulent isolate.</title>
        <authorList>
            <person name="Baroncelli R."/>
        </authorList>
    </citation>
    <scope>NUCLEOTIDE SEQUENCE [LARGE SCALE GENOMIC DNA]</scope>
    <source>
        <strain evidence="1">7/96</strain>
    </source>
</reference>
<comment type="caution">
    <text evidence="1">The sequence shown here is derived from an EMBL/GenBank/DDBJ whole genome shotgun (WGS) entry which is preliminary data.</text>
</comment>
<sequence length="275" mass="30603">MATPPSLKARGNELKIGCEIETLLSLMDDDPSSSSGNPKPRNIIEAAQLICTKYGEVPPQGSNPALLFPDFVDDLPFEGTILAPTHRNGSWWAKTFRNNIQQFKDKTVADCIEVIEACESIESLAYLMNDGSIRYYAWNFQNLDETHLSTGTIEWRQPAGMDSVHGCIAWIELAIAFVQAGRRPDIDCTSYPETVEGLKDFAWMGVIVDASDARYMDAIFNTRTGAADLVAARQPSHAELMTKIEKDQRKNLMLRKLTERLEAEVKGPAVFTTNL</sequence>
<dbReference type="AlphaFoldDB" id="A0A2P5HGM7"/>
<organism evidence="1 2">
    <name type="scientific">Diaporthe helianthi</name>
    <dbReference type="NCBI Taxonomy" id="158607"/>
    <lineage>
        <taxon>Eukaryota</taxon>
        <taxon>Fungi</taxon>
        <taxon>Dikarya</taxon>
        <taxon>Ascomycota</taxon>
        <taxon>Pezizomycotina</taxon>
        <taxon>Sordariomycetes</taxon>
        <taxon>Sordariomycetidae</taxon>
        <taxon>Diaporthales</taxon>
        <taxon>Diaporthaceae</taxon>
        <taxon>Diaporthe</taxon>
    </lineage>
</organism>
<protein>
    <submittedName>
        <fullName evidence="1">Uncharacterized protein</fullName>
    </submittedName>
</protein>